<evidence type="ECO:0000313" key="2">
    <source>
        <dbReference type="Proteomes" id="UP000298285"/>
    </source>
</evidence>
<dbReference type="EMBL" id="SPPK01000102">
    <property type="protein sequence ID" value="TFU85172.1"/>
    <property type="molecule type" value="Genomic_DNA"/>
</dbReference>
<evidence type="ECO:0000313" key="1">
    <source>
        <dbReference type="EMBL" id="TFU85172.1"/>
    </source>
</evidence>
<dbReference type="Proteomes" id="UP000298285">
    <property type="component" value="Unassembled WGS sequence"/>
</dbReference>
<gene>
    <name evidence="1" type="ORF">E4T88_17625</name>
</gene>
<organism evidence="1 2">
    <name type="scientific">Dysgonomonas mossii</name>
    <dbReference type="NCBI Taxonomy" id="163665"/>
    <lineage>
        <taxon>Bacteria</taxon>
        <taxon>Pseudomonadati</taxon>
        <taxon>Bacteroidota</taxon>
        <taxon>Bacteroidia</taxon>
        <taxon>Bacteroidales</taxon>
        <taxon>Dysgonomonadaceae</taxon>
        <taxon>Dysgonomonas</taxon>
    </lineage>
</organism>
<name>A0A4Y9IHF1_9BACT</name>
<protein>
    <submittedName>
        <fullName evidence="1">Uncharacterized protein</fullName>
    </submittedName>
</protein>
<sequence length="93" mass="10373">LCLAAGVPRKTVLTEKAAASLVRRVRRHGWQPALAEAFIRDHAAGVRRASYLALWKSFVDESGRTLLDPRDERLEEARALLRRECHVADGPGD</sequence>
<comment type="caution">
    <text evidence="1">The sequence shown here is derived from an EMBL/GenBank/DDBJ whole genome shotgun (WGS) entry which is preliminary data.</text>
</comment>
<accession>A0A4Y9IHF1</accession>
<feature type="non-terminal residue" evidence="1">
    <location>
        <position position="1"/>
    </location>
</feature>
<dbReference type="AlphaFoldDB" id="A0A4Y9IHF1"/>
<reference evidence="1 2" key="1">
    <citation type="submission" date="2019-03" db="EMBL/GenBank/DDBJ databases">
        <title>Diversity of the mouse oral microbiome.</title>
        <authorList>
            <person name="Joseph S."/>
            <person name="Aduse-Opoku J."/>
            <person name="Curtis M."/>
            <person name="Wade W."/>
            <person name="Hashim A."/>
        </authorList>
    </citation>
    <scope>NUCLEOTIDE SEQUENCE [LARGE SCALE GENOMIC DNA]</scope>
    <source>
        <strain evidence="1 2">P11</strain>
    </source>
</reference>
<proteinExistence type="predicted"/>